<evidence type="ECO:0000313" key="1">
    <source>
        <dbReference type="EMBL" id="GID56809.1"/>
    </source>
</evidence>
<dbReference type="EMBL" id="BOMG01000063">
    <property type="protein sequence ID" value="GID56809.1"/>
    <property type="molecule type" value="Genomic_DNA"/>
</dbReference>
<gene>
    <name evidence="1" type="ORF">Aco03nite_052130</name>
</gene>
<evidence type="ECO:0000313" key="2">
    <source>
        <dbReference type="Proteomes" id="UP000612282"/>
    </source>
</evidence>
<reference evidence="1 2" key="1">
    <citation type="submission" date="2021-01" db="EMBL/GenBank/DDBJ databases">
        <title>Whole genome shotgun sequence of Actinoplanes couchii NBRC 106145.</title>
        <authorList>
            <person name="Komaki H."/>
            <person name="Tamura T."/>
        </authorList>
    </citation>
    <scope>NUCLEOTIDE SEQUENCE [LARGE SCALE GENOMIC DNA]</scope>
    <source>
        <strain evidence="1 2">NBRC 106145</strain>
    </source>
</reference>
<proteinExistence type="predicted"/>
<accession>A0ABQ3XE86</accession>
<organism evidence="1 2">
    <name type="scientific">Actinoplanes couchii</name>
    <dbReference type="NCBI Taxonomy" id="403638"/>
    <lineage>
        <taxon>Bacteria</taxon>
        <taxon>Bacillati</taxon>
        <taxon>Actinomycetota</taxon>
        <taxon>Actinomycetes</taxon>
        <taxon>Micromonosporales</taxon>
        <taxon>Micromonosporaceae</taxon>
        <taxon>Actinoplanes</taxon>
    </lineage>
</organism>
<comment type="caution">
    <text evidence="1">The sequence shown here is derived from an EMBL/GenBank/DDBJ whole genome shotgun (WGS) entry which is preliminary data.</text>
</comment>
<sequence length="412" mass="46693">MLPSEFGELSADLAAATGCRHYGTVWLIRDGGLIERIFLAGPDPYTEEVVDRDLRARGYRLLRVYRSHHQLLAEVATYQFHERYRLVYFTRGEVPWAGVFYRDVHLDRSRGVWYRLLRRESDDDAWNHPSISRDLAERLGGAIGVELLPEEALDRISEHGRARLHRHWARGDEWFRRRLALFGLQRAEIEAEIERLTATPPLWGSTLTEPAAVRVDEPFPLVGMMLGPPEQREVVVNRLVLETPGGPVALTVKSWPNPITLEYQAVTPFCPEEGYLFDEADSDPVARGEKVRSGIWGHLEPDGFPVSPFRFRIVVEYEPAAADLVGHLWLEVAFPLGATLLGMPLPPPRRSRDVLFYDQFVPVGRPELAEVEGVAPGWVSIHVPPSPDLLKSVTATFRHLPDRALPSPDYID</sequence>
<dbReference type="Proteomes" id="UP000612282">
    <property type="component" value="Unassembled WGS sequence"/>
</dbReference>
<protein>
    <submittedName>
        <fullName evidence="1">Uncharacterized protein</fullName>
    </submittedName>
</protein>
<name>A0ABQ3XE86_9ACTN</name>
<dbReference type="RefSeq" id="WP_203798764.1">
    <property type="nucleotide sequence ID" value="NZ_BAAAQE010000108.1"/>
</dbReference>
<keyword evidence="2" id="KW-1185">Reference proteome</keyword>